<name>A0A1C7IED3_9FIRM</name>
<sequence>MREEASSKQWEKLYEVTCNLKALEPWKYFWDTQLIAIFLKDSEEPVFSSIMGCGGNCYGISVYEGLEGLRDFDMIASTEETGIPPDYAMLEQSSLACYFGDREEVPPDQKKIIKELGYKFRGRGEWPFYQSCMPRFVPCTPDAREVEVLTETFQNLFMAVRAVIEERIFVDWDKGEILWRAYNEKTGLWNMFAESIPMVEREYPLIVLQDEVLRRRLKKRPKVGTEISVDFAYVHASIELEEYERPISPLLFVTLDHASGMVLDMKMVNPEDSEIDVVLDFFVDYLQKNGRMLRLKARNPWVFAALQDICGECGIQLEKDELEEMDQIISEIREHMFENF</sequence>
<evidence type="ECO:0000259" key="2">
    <source>
        <dbReference type="Pfam" id="PF23988"/>
    </source>
</evidence>
<feature type="domain" description="DUF6930" evidence="1">
    <location>
        <begin position="215"/>
        <end position="332"/>
    </location>
</feature>
<dbReference type="Pfam" id="PF22007">
    <property type="entry name" value="DUF6930"/>
    <property type="match status" value="1"/>
</dbReference>
<dbReference type="InterPro" id="IPR055733">
    <property type="entry name" value="DUF7309"/>
</dbReference>
<dbReference type="RefSeq" id="WP_065542713.1">
    <property type="nucleotide sequence ID" value="NZ_CP015405.2"/>
</dbReference>
<proteinExistence type="predicted"/>
<dbReference type="KEGG" id="byl:A4V09_12685"/>
<evidence type="ECO:0000259" key="1">
    <source>
        <dbReference type="Pfam" id="PF22007"/>
    </source>
</evidence>
<feature type="domain" description="DUF7309" evidence="2">
    <location>
        <begin position="10"/>
        <end position="180"/>
    </location>
</feature>
<gene>
    <name evidence="3" type="ORF">A4V09_12685</name>
</gene>
<dbReference type="InterPro" id="IPR054216">
    <property type="entry name" value="DUF6930"/>
</dbReference>
<evidence type="ECO:0000313" key="4">
    <source>
        <dbReference type="Proteomes" id="UP000092574"/>
    </source>
</evidence>
<reference evidence="3" key="1">
    <citation type="submission" date="2017-04" db="EMBL/GenBank/DDBJ databases">
        <title>Complete Genome Sequences of Twelve Strains of a Stable Defined Moderately Diverse Mouse Microbiota 2 (sDMDMm2).</title>
        <authorList>
            <person name="Uchimura Y."/>
            <person name="Wyss M."/>
            <person name="Brugiroux S."/>
            <person name="Limenitakis J.P."/>
            <person name="Stecher B."/>
            <person name="McCoy K.D."/>
            <person name="Macpherson A.J."/>
        </authorList>
    </citation>
    <scope>NUCLEOTIDE SEQUENCE</scope>
    <source>
        <strain evidence="3">YL58</strain>
    </source>
</reference>
<keyword evidence="4" id="KW-1185">Reference proteome</keyword>
<dbReference type="EMBL" id="CP015405">
    <property type="protein sequence ID" value="ANU76552.1"/>
    <property type="molecule type" value="Genomic_DNA"/>
</dbReference>
<organism evidence="3 4">
    <name type="scientific">Blautia pseudococcoides</name>
    <dbReference type="NCBI Taxonomy" id="1796616"/>
    <lineage>
        <taxon>Bacteria</taxon>
        <taxon>Bacillati</taxon>
        <taxon>Bacillota</taxon>
        <taxon>Clostridia</taxon>
        <taxon>Lachnospirales</taxon>
        <taxon>Lachnospiraceae</taxon>
        <taxon>Blautia</taxon>
    </lineage>
</organism>
<dbReference type="Pfam" id="PF23988">
    <property type="entry name" value="DUF7309"/>
    <property type="match status" value="1"/>
</dbReference>
<accession>A0A1C7IED3</accession>
<dbReference type="OrthoDB" id="9801392at2"/>
<dbReference type="STRING" id="1796616.A4V09_12685"/>
<evidence type="ECO:0000313" key="3">
    <source>
        <dbReference type="EMBL" id="ANU76552.1"/>
    </source>
</evidence>
<dbReference type="AlphaFoldDB" id="A0A1C7IED3"/>
<protein>
    <submittedName>
        <fullName evidence="3">Uncharacterized protein</fullName>
    </submittedName>
</protein>
<dbReference type="Proteomes" id="UP000092574">
    <property type="component" value="Chromosome"/>
</dbReference>